<dbReference type="PRINTS" id="PR00080">
    <property type="entry name" value="SDRFAMILY"/>
</dbReference>
<comment type="similarity">
    <text evidence="1 2">Belongs to the short-chain dehydrogenases/reductases (SDR) family.</text>
</comment>
<sequence>MASSKTLVLITGATSGIGLELATQLLAKGTYHVLLGARSPEKGHAAIEAIRTKDLPGSIDLLHLDVTNDSTIEAAAEHVQAVHGHLDILVNNAGVSGILTPPNLREQMRTSFDTNATGPAVVTSIFAPLLQRSTSGARRIINITSGAGSITQRLDPSSAIYKVQQVQYRASKAALNMVTACQVVDFEPYGVKVFLYDPGFTQSSLGPHNKAENGARNVRDSVRPLMDVLEGKRDGETGRILHNTGIYSW</sequence>
<comment type="caution">
    <text evidence="3">The sequence shown here is derived from an EMBL/GenBank/DDBJ whole genome shotgun (WGS) entry which is preliminary data.</text>
</comment>
<evidence type="ECO:0000256" key="1">
    <source>
        <dbReference type="ARBA" id="ARBA00006484"/>
    </source>
</evidence>
<dbReference type="Gene3D" id="3.40.50.720">
    <property type="entry name" value="NAD(P)-binding Rossmann-like Domain"/>
    <property type="match status" value="1"/>
</dbReference>
<gene>
    <name evidence="3" type="ORF">DSM5745_01674</name>
</gene>
<accession>A0A3D8SUB9</accession>
<reference evidence="3 4" key="1">
    <citation type="journal article" date="2018" name="IMA Fungus">
        <title>IMA Genome-F 9: Draft genome sequence of Annulohypoxylon stygium, Aspergillus mulundensis, Berkeleyomyces basicola (syn. Thielaviopsis basicola), Ceratocystis smalleyi, two Cercospora beticola strains, Coleophoma cylindrospora, Fusarium fracticaudum, Phialophora cf. hyalina, and Morchella septimelata.</title>
        <authorList>
            <person name="Wingfield B.D."/>
            <person name="Bills G.F."/>
            <person name="Dong Y."/>
            <person name="Huang W."/>
            <person name="Nel W.J."/>
            <person name="Swalarsk-Parry B.S."/>
            <person name="Vaghefi N."/>
            <person name="Wilken P.M."/>
            <person name="An Z."/>
            <person name="de Beer Z.W."/>
            <person name="De Vos L."/>
            <person name="Chen L."/>
            <person name="Duong T.A."/>
            <person name="Gao Y."/>
            <person name="Hammerbacher A."/>
            <person name="Kikkert J.R."/>
            <person name="Li Y."/>
            <person name="Li H."/>
            <person name="Li K."/>
            <person name="Li Q."/>
            <person name="Liu X."/>
            <person name="Ma X."/>
            <person name="Naidoo K."/>
            <person name="Pethybridge S.J."/>
            <person name="Sun J."/>
            <person name="Steenkamp E.T."/>
            <person name="van der Nest M.A."/>
            <person name="van Wyk S."/>
            <person name="Wingfield M.J."/>
            <person name="Xiong C."/>
            <person name="Yue Q."/>
            <person name="Zhang X."/>
        </authorList>
    </citation>
    <scope>NUCLEOTIDE SEQUENCE [LARGE SCALE GENOMIC DNA]</scope>
    <source>
        <strain evidence="3 4">DSM 5745</strain>
    </source>
</reference>
<evidence type="ECO:0000313" key="4">
    <source>
        <dbReference type="Proteomes" id="UP000256690"/>
    </source>
</evidence>
<dbReference type="PANTHER" id="PTHR43544:SF32">
    <property type="entry name" value="CHAIN DEHYDROGENASE, PUTATIVE (AFU_ORTHOLOGUE AFUA_5G01530)-RELATED"/>
    <property type="match status" value="1"/>
</dbReference>
<dbReference type="InterPro" id="IPR051468">
    <property type="entry name" value="Fungal_SecMetab_SDRs"/>
</dbReference>
<evidence type="ECO:0000313" key="3">
    <source>
        <dbReference type="EMBL" id="RDW89899.1"/>
    </source>
</evidence>
<organism evidence="3 4">
    <name type="scientific">Aspergillus mulundensis</name>
    <dbReference type="NCBI Taxonomy" id="1810919"/>
    <lineage>
        <taxon>Eukaryota</taxon>
        <taxon>Fungi</taxon>
        <taxon>Dikarya</taxon>
        <taxon>Ascomycota</taxon>
        <taxon>Pezizomycotina</taxon>
        <taxon>Eurotiomycetes</taxon>
        <taxon>Eurotiomycetidae</taxon>
        <taxon>Eurotiales</taxon>
        <taxon>Aspergillaceae</taxon>
        <taxon>Aspergillus</taxon>
        <taxon>Aspergillus subgen. Nidulantes</taxon>
    </lineage>
</organism>
<dbReference type="PRINTS" id="PR00081">
    <property type="entry name" value="GDHRDH"/>
</dbReference>
<evidence type="ECO:0000256" key="2">
    <source>
        <dbReference type="RuleBase" id="RU000363"/>
    </source>
</evidence>
<keyword evidence="4" id="KW-1185">Reference proteome</keyword>
<dbReference type="SUPFAM" id="SSF51735">
    <property type="entry name" value="NAD(P)-binding Rossmann-fold domains"/>
    <property type="match status" value="1"/>
</dbReference>
<dbReference type="Proteomes" id="UP000256690">
    <property type="component" value="Unassembled WGS sequence"/>
</dbReference>
<dbReference type="GO" id="GO:0019748">
    <property type="term" value="P:secondary metabolic process"/>
    <property type="evidence" value="ECO:0007669"/>
    <property type="project" value="TreeGrafter"/>
</dbReference>
<dbReference type="OrthoDB" id="191139at2759"/>
<dbReference type="GO" id="GO:0016491">
    <property type="term" value="F:oxidoreductase activity"/>
    <property type="evidence" value="ECO:0007669"/>
    <property type="project" value="TreeGrafter"/>
</dbReference>
<dbReference type="InterPro" id="IPR036291">
    <property type="entry name" value="NAD(P)-bd_dom_sf"/>
</dbReference>
<dbReference type="PANTHER" id="PTHR43544">
    <property type="entry name" value="SHORT-CHAIN DEHYDROGENASE/REDUCTASE"/>
    <property type="match status" value="1"/>
</dbReference>
<dbReference type="GeneID" id="38112044"/>
<name>A0A3D8SUB9_9EURO</name>
<proteinExistence type="inferred from homology"/>
<protein>
    <submittedName>
        <fullName evidence="3">Cytochrome P450</fullName>
    </submittedName>
</protein>
<dbReference type="Pfam" id="PF00106">
    <property type="entry name" value="adh_short"/>
    <property type="match status" value="1"/>
</dbReference>
<dbReference type="AlphaFoldDB" id="A0A3D8SUB9"/>
<dbReference type="EMBL" id="PVWQ01000002">
    <property type="protein sequence ID" value="RDW89899.1"/>
    <property type="molecule type" value="Genomic_DNA"/>
</dbReference>
<dbReference type="GO" id="GO:0005737">
    <property type="term" value="C:cytoplasm"/>
    <property type="evidence" value="ECO:0007669"/>
    <property type="project" value="TreeGrafter"/>
</dbReference>
<dbReference type="RefSeq" id="XP_026606853.1">
    <property type="nucleotide sequence ID" value="XM_026743690.1"/>
</dbReference>
<dbReference type="InterPro" id="IPR002347">
    <property type="entry name" value="SDR_fam"/>
</dbReference>